<evidence type="ECO:0000259" key="2">
    <source>
        <dbReference type="PROSITE" id="PS50405"/>
    </source>
</evidence>
<dbReference type="CDD" id="cd03192">
    <property type="entry name" value="GST_C_Sigma_like"/>
    <property type="match status" value="1"/>
</dbReference>
<dbReference type="AlphaFoldDB" id="A0A7R9ZQ82"/>
<dbReference type="InterPro" id="IPR040079">
    <property type="entry name" value="Glutathione_S-Trfase"/>
</dbReference>
<accession>A0A7R9ZQ82</accession>
<feature type="domain" description="GST N-terminal" evidence="1">
    <location>
        <begin position="4"/>
        <end position="86"/>
    </location>
</feature>
<dbReference type="Pfam" id="PF02798">
    <property type="entry name" value="GST_N"/>
    <property type="match status" value="1"/>
</dbReference>
<dbReference type="GO" id="GO:0004364">
    <property type="term" value="F:glutathione transferase activity"/>
    <property type="evidence" value="ECO:0007669"/>
    <property type="project" value="TreeGrafter"/>
</dbReference>
<dbReference type="Pfam" id="PF14497">
    <property type="entry name" value="GST_C_3"/>
    <property type="match status" value="1"/>
</dbReference>
<dbReference type="PANTHER" id="PTHR11571">
    <property type="entry name" value="GLUTATHIONE S-TRANSFERASE"/>
    <property type="match status" value="1"/>
</dbReference>
<dbReference type="InterPro" id="IPR004046">
    <property type="entry name" value="GST_C"/>
</dbReference>
<dbReference type="InterPro" id="IPR036282">
    <property type="entry name" value="Glutathione-S-Trfase_C_sf"/>
</dbReference>
<dbReference type="PROSITE" id="PS50404">
    <property type="entry name" value="GST_NTER"/>
    <property type="match status" value="1"/>
</dbReference>
<dbReference type="SFLD" id="SFLDS00019">
    <property type="entry name" value="Glutathione_Transferase_(cytos"/>
    <property type="match status" value="1"/>
</dbReference>
<dbReference type="Gene3D" id="3.40.30.10">
    <property type="entry name" value="Glutaredoxin"/>
    <property type="match status" value="1"/>
</dbReference>
<proteinExistence type="predicted"/>
<protein>
    <recommendedName>
        <fullName evidence="4">Glutathione S-transferase</fullName>
    </recommendedName>
</protein>
<dbReference type="SUPFAM" id="SSF52833">
    <property type="entry name" value="Thioredoxin-like"/>
    <property type="match status" value="1"/>
</dbReference>
<reference evidence="3" key="1">
    <citation type="submission" date="2021-01" db="EMBL/GenBank/DDBJ databases">
        <authorList>
            <person name="Corre E."/>
            <person name="Pelletier E."/>
            <person name="Niang G."/>
            <person name="Scheremetjew M."/>
            <person name="Finn R."/>
            <person name="Kale V."/>
            <person name="Holt S."/>
            <person name="Cochrane G."/>
            <person name="Meng A."/>
            <person name="Brown T."/>
            <person name="Cohen L."/>
        </authorList>
    </citation>
    <scope>NUCLEOTIDE SEQUENCE</scope>
    <source>
        <strain evidence="3">CCMP3328</strain>
    </source>
</reference>
<organism evidence="3">
    <name type="scientific">Craspedostauros australis</name>
    <dbReference type="NCBI Taxonomy" id="1486917"/>
    <lineage>
        <taxon>Eukaryota</taxon>
        <taxon>Sar</taxon>
        <taxon>Stramenopiles</taxon>
        <taxon>Ochrophyta</taxon>
        <taxon>Bacillariophyta</taxon>
        <taxon>Bacillariophyceae</taxon>
        <taxon>Bacillariophycidae</taxon>
        <taxon>Naviculales</taxon>
        <taxon>Naviculaceae</taxon>
        <taxon>Craspedostauros</taxon>
    </lineage>
</organism>
<evidence type="ECO:0008006" key="4">
    <source>
        <dbReference type="Google" id="ProtNLM"/>
    </source>
</evidence>
<dbReference type="InterPro" id="IPR004045">
    <property type="entry name" value="Glutathione_S-Trfase_N"/>
</dbReference>
<dbReference type="SFLD" id="SFLDG00363">
    <property type="entry name" value="AMPS_(cytGST):_Alpha-__Mu-__Pi"/>
    <property type="match status" value="1"/>
</dbReference>
<dbReference type="InterPro" id="IPR050213">
    <property type="entry name" value="GST_superfamily"/>
</dbReference>
<dbReference type="GO" id="GO:0006749">
    <property type="term" value="P:glutathione metabolic process"/>
    <property type="evidence" value="ECO:0007669"/>
    <property type="project" value="TreeGrafter"/>
</dbReference>
<feature type="domain" description="GST C-terminal" evidence="2">
    <location>
        <begin position="88"/>
        <end position="230"/>
    </location>
</feature>
<dbReference type="EMBL" id="HBEF01020149">
    <property type="protein sequence ID" value="CAD8340299.1"/>
    <property type="molecule type" value="Transcribed_RNA"/>
</dbReference>
<name>A0A7R9ZQ82_9STRA</name>
<dbReference type="Gene3D" id="1.20.1050.10">
    <property type="match status" value="1"/>
</dbReference>
<gene>
    <name evidence="3" type="ORF">CAUS1442_LOCUS12432</name>
</gene>
<dbReference type="SFLD" id="SFLDG01205">
    <property type="entry name" value="AMPS.1"/>
    <property type="match status" value="1"/>
</dbReference>
<dbReference type="InterPro" id="IPR036249">
    <property type="entry name" value="Thioredoxin-like_sf"/>
</dbReference>
<dbReference type="CDD" id="cd03039">
    <property type="entry name" value="GST_N_Sigma_like"/>
    <property type="match status" value="1"/>
</dbReference>
<dbReference type="PROSITE" id="PS50405">
    <property type="entry name" value="GST_CTER"/>
    <property type="match status" value="1"/>
</dbReference>
<dbReference type="InterPro" id="IPR010987">
    <property type="entry name" value="Glutathione-S-Trfase_C-like"/>
</dbReference>
<evidence type="ECO:0000313" key="3">
    <source>
        <dbReference type="EMBL" id="CAD8340299.1"/>
    </source>
</evidence>
<evidence type="ECO:0000259" key="1">
    <source>
        <dbReference type="PROSITE" id="PS50404"/>
    </source>
</evidence>
<dbReference type="SUPFAM" id="SSF47616">
    <property type="entry name" value="GST C-terminal domain-like"/>
    <property type="match status" value="1"/>
</dbReference>
<sequence length="235" mass="25760">MTPPTLTLTYFGIAGAAEPIRLAAAIGKVPYIHKSLEFKDWPEYKKTTPVGLLPLLEVDNGKDDKQVIPESVAILRYFGKLGGLYPTDPLEALKVDSIVDSSLDSMKAIALTVQGSVTNMISDEPWTKEEVAAIRKRIATTKDAGLLMYMAYLNGVLEKNGSGWFVGDSVTIADLMVLRVTSWVGSGMLDGIPPETLDPFPLIKAHMEKIAALPEVKEFRDKHTTPYGNFKFGMK</sequence>